<dbReference type="Proteomes" id="UP000235672">
    <property type="component" value="Unassembled WGS sequence"/>
</dbReference>
<evidence type="ECO:0000313" key="3">
    <source>
        <dbReference type="Proteomes" id="UP000235672"/>
    </source>
</evidence>
<feature type="region of interest" description="Disordered" evidence="1">
    <location>
        <begin position="204"/>
        <end position="233"/>
    </location>
</feature>
<dbReference type="OrthoDB" id="10644335at2759"/>
<accession>A0A2J6PT49</accession>
<sequence length="607" mass="68129">MCRYVIVPQTYSDCGALQPHVIRVKHVIQCQAASHSSKQSDLAVYERICANPVHIAMDAKGDEDIEKEAGACPTCLGAEAVTEASDSEAPVYTVVHAYKGIRLRETPHIIDTGHAVPTVEQAVLEARPLELDIDLSDAFESGNIPAHQNFSASSEHKAMTVAKQPGQSLQGIPAPSLEQETAAHFRNSAGPLTKNRFGSTLRRLKAPSTTSSSNIASTVFSEQSHQSTVSDGTSVSDYYTRQLKRTIGSFELESVPEKREPIPEESDRNEKTTLITDYDNLSASAIREHMEDSWIEAEVEGEVFYVNYFYRRKSQWEKPRNAFIKLLPRTEQFQGDSKRQLGREKYIEHLRENELSKGMIRRSKRYGGDGIDRGEDRDSDSEISIGCTKLYQAVHRIFKEIIGGVSEPTNDGHKTVKPLLSFKPWIESLWTRLNIWSQEVGVEEAALDSLEDHKTRTQNTDLYRTLTKYLTSVYESLKVIERNTCEALHNLRLVEEHSAMHQFILKTTSESITSNLEDMDALLDKLFLLVDPIKIFSALANKTGPYATVVEAVGKIELDSEDMAGKHQDTTLHSTSDEITLLEPNENEARGLRDFIGTHFDDLEKDQ</sequence>
<feature type="region of interest" description="Disordered" evidence="1">
    <location>
        <begin position="251"/>
        <end position="271"/>
    </location>
</feature>
<evidence type="ECO:0000313" key="2">
    <source>
        <dbReference type="EMBL" id="PMD17159.1"/>
    </source>
</evidence>
<gene>
    <name evidence="2" type="ORF">NA56DRAFT_752520</name>
</gene>
<organism evidence="2 3">
    <name type="scientific">Hyaloscypha hepaticicola</name>
    <dbReference type="NCBI Taxonomy" id="2082293"/>
    <lineage>
        <taxon>Eukaryota</taxon>
        <taxon>Fungi</taxon>
        <taxon>Dikarya</taxon>
        <taxon>Ascomycota</taxon>
        <taxon>Pezizomycotina</taxon>
        <taxon>Leotiomycetes</taxon>
        <taxon>Helotiales</taxon>
        <taxon>Hyaloscyphaceae</taxon>
        <taxon>Hyaloscypha</taxon>
    </lineage>
</organism>
<feature type="compositionally biased region" description="Polar residues" evidence="1">
    <location>
        <begin position="207"/>
        <end position="233"/>
    </location>
</feature>
<protein>
    <submittedName>
        <fullName evidence="2">Uncharacterized protein</fullName>
    </submittedName>
</protein>
<name>A0A2J6PT49_9HELO</name>
<reference evidence="2 3" key="1">
    <citation type="submission" date="2016-05" db="EMBL/GenBank/DDBJ databases">
        <title>A degradative enzymes factory behind the ericoid mycorrhizal symbiosis.</title>
        <authorList>
            <consortium name="DOE Joint Genome Institute"/>
            <person name="Martino E."/>
            <person name="Morin E."/>
            <person name="Grelet G."/>
            <person name="Kuo A."/>
            <person name="Kohler A."/>
            <person name="Daghino S."/>
            <person name="Barry K."/>
            <person name="Choi C."/>
            <person name="Cichocki N."/>
            <person name="Clum A."/>
            <person name="Copeland A."/>
            <person name="Hainaut M."/>
            <person name="Haridas S."/>
            <person name="Labutti K."/>
            <person name="Lindquist E."/>
            <person name="Lipzen A."/>
            <person name="Khouja H.-R."/>
            <person name="Murat C."/>
            <person name="Ohm R."/>
            <person name="Olson A."/>
            <person name="Spatafora J."/>
            <person name="Veneault-Fourrey C."/>
            <person name="Henrissat B."/>
            <person name="Grigoriev I."/>
            <person name="Martin F."/>
            <person name="Perotto S."/>
        </authorList>
    </citation>
    <scope>NUCLEOTIDE SEQUENCE [LARGE SCALE GENOMIC DNA]</scope>
    <source>
        <strain evidence="2 3">UAMH 7357</strain>
    </source>
</reference>
<keyword evidence="3" id="KW-1185">Reference proteome</keyword>
<proteinExistence type="predicted"/>
<dbReference type="EMBL" id="KZ613501">
    <property type="protein sequence ID" value="PMD17159.1"/>
    <property type="molecule type" value="Genomic_DNA"/>
</dbReference>
<dbReference type="AlphaFoldDB" id="A0A2J6PT49"/>
<feature type="compositionally biased region" description="Basic and acidic residues" evidence="1">
    <location>
        <begin position="255"/>
        <end position="271"/>
    </location>
</feature>
<evidence type="ECO:0000256" key="1">
    <source>
        <dbReference type="SAM" id="MobiDB-lite"/>
    </source>
</evidence>